<organism evidence="5 6">
    <name type="scientific">Blastopirellula marina</name>
    <dbReference type="NCBI Taxonomy" id="124"/>
    <lineage>
        <taxon>Bacteria</taxon>
        <taxon>Pseudomonadati</taxon>
        <taxon>Planctomycetota</taxon>
        <taxon>Planctomycetia</taxon>
        <taxon>Pirellulales</taxon>
        <taxon>Pirellulaceae</taxon>
        <taxon>Blastopirellula</taxon>
    </lineage>
</organism>
<evidence type="ECO:0000259" key="4">
    <source>
        <dbReference type="PROSITE" id="PS01124"/>
    </source>
</evidence>
<dbReference type="Proteomes" id="UP000238322">
    <property type="component" value="Unassembled WGS sequence"/>
</dbReference>
<proteinExistence type="predicted"/>
<dbReference type="InterPro" id="IPR009057">
    <property type="entry name" value="Homeodomain-like_sf"/>
</dbReference>
<keyword evidence="3" id="KW-0804">Transcription</keyword>
<dbReference type="InterPro" id="IPR050204">
    <property type="entry name" value="AraC_XylS_family_regulators"/>
</dbReference>
<dbReference type="Gene3D" id="1.10.10.60">
    <property type="entry name" value="Homeodomain-like"/>
    <property type="match status" value="2"/>
</dbReference>
<dbReference type="SUPFAM" id="SSF46689">
    <property type="entry name" value="Homeodomain-like"/>
    <property type="match status" value="2"/>
</dbReference>
<dbReference type="AlphaFoldDB" id="A0A2S8FCI1"/>
<reference evidence="5 6" key="1">
    <citation type="submission" date="2018-02" db="EMBL/GenBank/DDBJ databases">
        <title>Comparative genomes isolates from brazilian mangrove.</title>
        <authorList>
            <person name="Araujo J.E."/>
            <person name="Taketani R.G."/>
            <person name="Silva M.C.P."/>
            <person name="Loureco M.V."/>
            <person name="Andreote F.D."/>
        </authorList>
    </citation>
    <scope>NUCLEOTIDE SEQUENCE [LARGE SCALE GENOMIC DNA]</scope>
    <source>
        <strain evidence="5 6">Hex-1 MGV</strain>
    </source>
</reference>
<comment type="caution">
    <text evidence="5">The sequence shown here is derived from an EMBL/GenBank/DDBJ whole genome shotgun (WGS) entry which is preliminary data.</text>
</comment>
<dbReference type="GO" id="GO:0003700">
    <property type="term" value="F:DNA-binding transcription factor activity"/>
    <property type="evidence" value="ECO:0007669"/>
    <property type="project" value="InterPro"/>
</dbReference>
<evidence type="ECO:0000313" key="5">
    <source>
        <dbReference type="EMBL" id="PQO29840.1"/>
    </source>
</evidence>
<evidence type="ECO:0000256" key="2">
    <source>
        <dbReference type="ARBA" id="ARBA00023125"/>
    </source>
</evidence>
<evidence type="ECO:0000256" key="3">
    <source>
        <dbReference type="ARBA" id="ARBA00023163"/>
    </source>
</evidence>
<dbReference type="Pfam" id="PF12833">
    <property type="entry name" value="HTH_18"/>
    <property type="match status" value="1"/>
</dbReference>
<accession>A0A2S8FCI1</accession>
<evidence type="ECO:0000256" key="1">
    <source>
        <dbReference type="ARBA" id="ARBA00023015"/>
    </source>
</evidence>
<dbReference type="PANTHER" id="PTHR46796">
    <property type="entry name" value="HTH-TYPE TRANSCRIPTIONAL ACTIVATOR RHAS-RELATED"/>
    <property type="match status" value="1"/>
</dbReference>
<dbReference type="EMBL" id="PUHY01000015">
    <property type="protein sequence ID" value="PQO29840.1"/>
    <property type="molecule type" value="Genomic_DNA"/>
</dbReference>
<dbReference type="PRINTS" id="PR00032">
    <property type="entry name" value="HTHARAC"/>
</dbReference>
<dbReference type="InterPro" id="IPR020449">
    <property type="entry name" value="Tscrpt_reg_AraC-type_HTH"/>
</dbReference>
<keyword evidence="1" id="KW-0805">Transcription regulation</keyword>
<dbReference type="InterPro" id="IPR018062">
    <property type="entry name" value="HTH_AraC-typ_CS"/>
</dbReference>
<feature type="domain" description="HTH araC/xylS-type" evidence="4">
    <location>
        <begin position="194"/>
        <end position="293"/>
    </location>
</feature>
<name>A0A2S8FCI1_9BACT</name>
<protein>
    <recommendedName>
        <fullName evidence="4">HTH araC/xylS-type domain-containing protein</fullName>
    </recommendedName>
</protein>
<gene>
    <name evidence="5" type="ORF">C5Y83_27765</name>
</gene>
<evidence type="ECO:0000313" key="6">
    <source>
        <dbReference type="Proteomes" id="UP000238322"/>
    </source>
</evidence>
<keyword evidence="2" id="KW-0238">DNA-binding</keyword>
<dbReference type="PROSITE" id="PS01124">
    <property type="entry name" value="HTH_ARAC_FAMILY_2"/>
    <property type="match status" value="1"/>
</dbReference>
<dbReference type="PROSITE" id="PS00041">
    <property type="entry name" value="HTH_ARAC_FAMILY_1"/>
    <property type="match status" value="1"/>
</dbReference>
<dbReference type="SMART" id="SM00342">
    <property type="entry name" value="HTH_ARAC"/>
    <property type="match status" value="1"/>
</dbReference>
<dbReference type="InterPro" id="IPR018060">
    <property type="entry name" value="HTH_AraC"/>
</dbReference>
<dbReference type="GO" id="GO:0043565">
    <property type="term" value="F:sequence-specific DNA binding"/>
    <property type="evidence" value="ECO:0007669"/>
    <property type="project" value="InterPro"/>
</dbReference>
<sequence length="295" mass="32924">MVYDSFATWARSREWQNRCMVSEVREVSGTPVSICRARIREAFGSPPTPDFHIQMISRGWSRADIDLGQGKFSVKGAPGRFIVTPANLQSEIEGDGVFELLSLSLPAEELCKAADITSVQLKDDLNGIFRGDRHDTYLHGLIESVWIEANNGSPNGRLYVDVAVRAIVSRLLDHSSILKQADNHIPALDVAALRRVTEILNDRFNQSISLDELANAAGVSSFYFSRLFKHAIGHPPYFYLTKIRIERSQELMRSVPDLPLASVASTCGFSDQAHFSRHFKKIVGVPPGRWRSEIA</sequence>